<accession>A0A0A9ABN3</accession>
<protein>
    <submittedName>
        <fullName evidence="1">Uncharacterized protein</fullName>
    </submittedName>
</protein>
<evidence type="ECO:0000313" key="1">
    <source>
        <dbReference type="EMBL" id="JAD47348.1"/>
    </source>
</evidence>
<name>A0A0A9ABN3_ARUDO</name>
<sequence length="80" mass="8924">MTQARPKLKAWIEELNKIDTYAATWGDRRLQLAAMMKKFGVTSHLISALDSVQCSPGRSAVLLQTNQIRKTGLTSCFHCS</sequence>
<proteinExistence type="predicted"/>
<reference evidence="1" key="1">
    <citation type="submission" date="2014-09" db="EMBL/GenBank/DDBJ databases">
        <authorList>
            <person name="Magalhaes I.L.F."/>
            <person name="Oliveira U."/>
            <person name="Santos F.R."/>
            <person name="Vidigal T.H.D.A."/>
            <person name="Brescovit A.D."/>
            <person name="Santos A.J."/>
        </authorList>
    </citation>
    <scope>NUCLEOTIDE SEQUENCE</scope>
    <source>
        <tissue evidence="1">Shoot tissue taken approximately 20 cm above the soil surface</tissue>
    </source>
</reference>
<dbReference type="EMBL" id="GBRH01250547">
    <property type="protein sequence ID" value="JAD47348.1"/>
    <property type="molecule type" value="Transcribed_RNA"/>
</dbReference>
<reference evidence="1" key="2">
    <citation type="journal article" date="2015" name="Data Brief">
        <title>Shoot transcriptome of the giant reed, Arundo donax.</title>
        <authorList>
            <person name="Barrero R.A."/>
            <person name="Guerrero F.D."/>
            <person name="Moolhuijzen P."/>
            <person name="Goolsby J.A."/>
            <person name="Tidwell J."/>
            <person name="Bellgard S.E."/>
            <person name="Bellgard M.I."/>
        </authorList>
    </citation>
    <scope>NUCLEOTIDE SEQUENCE</scope>
    <source>
        <tissue evidence="1">Shoot tissue taken approximately 20 cm above the soil surface</tissue>
    </source>
</reference>
<dbReference type="Gene3D" id="1.20.1050.10">
    <property type="match status" value="1"/>
</dbReference>
<organism evidence="1">
    <name type="scientific">Arundo donax</name>
    <name type="common">Giant reed</name>
    <name type="synonym">Donax arundinaceus</name>
    <dbReference type="NCBI Taxonomy" id="35708"/>
    <lineage>
        <taxon>Eukaryota</taxon>
        <taxon>Viridiplantae</taxon>
        <taxon>Streptophyta</taxon>
        <taxon>Embryophyta</taxon>
        <taxon>Tracheophyta</taxon>
        <taxon>Spermatophyta</taxon>
        <taxon>Magnoliopsida</taxon>
        <taxon>Liliopsida</taxon>
        <taxon>Poales</taxon>
        <taxon>Poaceae</taxon>
        <taxon>PACMAD clade</taxon>
        <taxon>Arundinoideae</taxon>
        <taxon>Arundineae</taxon>
        <taxon>Arundo</taxon>
    </lineage>
</organism>
<dbReference type="AlphaFoldDB" id="A0A0A9ABN3"/>